<dbReference type="GO" id="GO:0000272">
    <property type="term" value="P:polysaccharide catabolic process"/>
    <property type="evidence" value="ECO:0007669"/>
    <property type="project" value="UniProtKB-KW"/>
</dbReference>
<accession>A0A9N9L0R1</accession>
<keyword evidence="5 7" id="KW-0326">Glycosidase</keyword>
<evidence type="ECO:0000256" key="9">
    <source>
        <dbReference type="SAM" id="MobiDB-lite"/>
    </source>
</evidence>
<feature type="domain" description="GH18" evidence="10">
    <location>
        <begin position="30"/>
        <end position="317"/>
    </location>
</feature>
<dbReference type="Gene3D" id="3.20.20.80">
    <property type="entry name" value="Glycosidases"/>
    <property type="match status" value="1"/>
</dbReference>
<evidence type="ECO:0000313" key="12">
    <source>
        <dbReference type="Proteomes" id="UP000696280"/>
    </source>
</evidence>
<feature type="non-terminal residue" evidence="11">
    <location>
        <position position="1"/>
    </location>
</feature>
<dbReference type="InterPro" id="IPR017853">
    <property type="entry name" value="GH"/>
</dbReference>
<dbReference type="PROSITE" id="PS51910">
    <property type="entry name" value="GH18_2"/>
    <property type="match status" value="1"/>
</dbReference>
<comment type="caution">
    <text evidence="11">The sequence shown here is derived from an EMBL/GenBank/DDBJ whole genome shotgun (WGS) entry which is preliminary data.</text>
</comment>
<keyword evidence="4" id="KW-0119">Carbohydrate metabolism</keyword>
<gene>
    <name evidence="11" type="ORF">HYFRA_00010785</name>
</gene>
<reference evidence="11" key="1">
    <citation type="submission" date="2021-07" db="EMBL/GenBank/DDBJ databases">
        <authorList>
            <person name="Durling M."/>
        </authorList>
    </citation>
    <scope>NUCLEOTIDE SEQUENCE</scope>
</reference>
<evidence type="ECO:0000256" key="2">
    <source>
        <dbReference type="ARBA" id="ARBA00022801"/>
    </source>
</evidence>
<dbReference type="GO" id="GO:0006032">
    <property type="term" value="P:chitin catabolic process"/>
    <property type="evidence" value="ECO:0007669"/>
    <property type="project" value="UniProtKB-KW"/>
</dbReference>
<evidence type="ECO:0000256" key="8">
    <source>
        <dbReference type="RuleBase" id="RU004453"/>
    </source>
</evidence>
<dbReference type="InterPro" id="IPR001223">
    <property type="entry name" value="Glyco_hydro18_cat"/>
</dbReference>
<keyword evidence="6" id="KW-0624">Polysaccharide degradation</keyword>
<evidence type="ECO:0000256" key="3">
    <source>
        <dbReference type="ARBA" id="ARBA00023024"/>
    </source>
</evidence>
<evidence type="ECO:0000313" key="11">
    <source>
        <dbReference type="EMBL" id="CAG8957359.1"/>
    </source>
</evidence>
<evidence type="ECO:0000259" key="10">
    <source>
        <dbReference type="PROSITE" id="PS51910"/>
    </source>
</evidence>
<evidence type="ECO:0000256" key="4">
    <source>
        <dbReference type="ARBA" id="ARBA00023277"/>
    </source>
</evidence>
<dbReference type="SUPFAM" id="SSF51445">
    <property type="entry name" value="(Trans)glycosidases"/>
    <property type="match status" value="1"/>
</dbReference>
<evidence type="ECO:0000256" key="6">
    <source>
        <dbReference type="ARBA" id="ARBA00023326"/>
    </source>
</evidence>
<dbReference type="InterPro" id="IPR001579">
    <property type="entry name" value="Glyco_hydro_18_chit_AS"/>
</dbReference>
<keyword evidence="3" id="KW-0146">Chitin degradation</keyword>
<dbReference type="Proteomes" id="UP000696280">
    <property type="component" value="Unassembled WGS sequence"/>
</dbReference>
<proteinExistence type="inferred from homology"/>
<dbReference type="GO" id="GO:0008843">
    <property type="term" value="F:endochitinase activity"/>
    <property type="evidence" value="ECO:0007669"/>
    <property type="project" value="UniProtKB-EC"/>
</dbReference>
<sequence length="330" mass="37022">TTLAWHADAPIPHEPNHIHPSDSNHNIEPARLVMYVQTFQTPSKEPLSLLPLLERETKVTHVILASLHLHDVPGEIRLNDHKLSDPHWNQLWLEKTVLQHNGIKVMALLGGAAGGTYKRLNGSEASFYAFYNPLLRLLKEHNFDGIDLDIEEDVDISTPIRLMTALRRDLGPDFIITMAPLASALSDKAGQNLSGFSYFDLDIFATMPGSDEKLVSWYNGLFYGGFARGPPFFESVVRAGWDPNRVVMVVLDCAEDGQPNGFVHIETLQETIKSLRGLHPSLGGVGGWEYHDAGMSDWEEYEPWEWVKKVGNALFDLPPNPPPIRKNHEL</sequence>
<dbReference type="OrthoDB" id="3012298at2759"/>
<dbReference type="EMBL" id="CAJVRL010000078">
    <property type="protein sequence ID" value="CAG8957359.1"/>
    <property type="molecule type" value="Genomic_DNA"/>
</dbReference>
<keyword evidence="2 7" id="KW-0378">Hydrolase</keyword>
<organism evidence="11 12">
    <name type="scientific">Hymenoscyphus fraxineus</name>
    <dbReference type="NCBI Taxonomy" id="746836"/>
    <lineage>
        <taxon>Eukaryota</taxon>
        <taxon>Fungi</taxon>
        <taxon>Dikarya</taxon>
        <taxon>Ascomycota</taxon>
        <taxon>Pezizomycotina</taxon>
        <taxon>Leotiomycetes</taxon>
        <taxon>Helotiales</taxon>
        <taxon>Helotiaceae</taxon>
        <taxon>Hymenoscyphus</taxon>
    </lineage>
</organism>
<feature type="region of interest" description="Disordered" evidence="9">
    <location>
        <begin position="1"/>
        <end position="24"/>
    </location>
</feature>
<comment type="catalytic activity">
    <reaction evidence="1">
        <text>Random endo-hydrolysis of N-acetyl-beta-D-glucosaminide (1-&gt;4)-beta-linkages in chitin and chitodextrins.</text>
        <dbReference type="EC" id="3.2.1.14"/>
    </reaction>
</comment>
<evidence type="ECO:0000256" key="5">
    <source>
        <dbReference type="ARBA" id="ARBA00023295"/>
    </source>
</evidence>
<dbReference type="PROSITE" id="PS01095">
    <property type="entry name" value="GH18_1"/>
    <property type="match status" value="1"/>
</dbReference>
<evidence type="ECO:0000256" key="7">
    <source>
        <dbReference type="RuleBase" id="RU000489"/>
    </source>
</evidence>
<dbReference type="AlphaFoldDB" id="A0A9N9L0R1"/>
<name>A0A9N9L0R1_9HELO</name>
<protein>
    <recommendedName>
        <fullName evidence="10">GH18 domain-containing protein</fullName>
    </recommendedName>
</protein>
<comment type="similarity">
    <text evidence="8">Belongs to the glycosyl hydrolase 18 family.</text>
</comment>
<keyword evidence="12" id="KW-1185">Reference proteome</keyword>
<dbReference type="Pfam" id="PF00704">
    <property type="entry name" value="Glyco_hydro_18"/>
    <property type="match status" value="1"/>
</dbReference>
<evidence type="ECO:0000256" key="1">
    <source>
        <dbReference type="ARBA" id="ARBA00000822"/>
    </source>
</evidence>